<dbReference type="Gene3D" id="3.20.10.10">
    <property type="entry name" value="D-amino Acid Aminotransferase, subunit A, domain 2"/>
    <property type="match status" value="1"/>
</dbReference>
<gene>
    <name evidence="2" type="ORF">METZ01_LOCUS332306</name>
</gene>
<feature type="non-terminal residue" evidence="2">
    <location>
        <position position="254"/>
    </location>
</feature>
<dbReference type="InterPro" id="IPR036038">
    <property type="entry name" value="Aminotransferase-like"/>
</dbReference>
<dbReference type="InterPro" id="IPR043131">
    <property type="entry name" value="BCAT-like_N"/>
</dbReference>
<dbReference type="PANTHER" id="PTHR42743">
    <property type="entry name" value="AMINO-ACID AMINOTRANSFERASE"/>
    <property type="match status" value="1"/>
</dbReference>
<organism evidence="2">
    <name type="scientific">marine metagenome</name>
    <dbReference type="NCBI Taxonomy" id="408172"/>
    <lineage>
        <taxon>unclassified sequences</taxon>
        <taxon>metagenomes</taxon>
        <taxon>ecological metagenomes</taxon>
    </lineage>
</organism>
<sequence>MFDESLVYLRGEVVPASAANIAIYDAAVVLGATVTDLIRTFDGKPFRLADHLARFGRSCRYARIEPPIDLDQMADVCQQLIDHNLPLQPAGTELAVVLFMSPGELSIYAGAAGGGAQMTPTFCIHTFPLPFELWSHYYDEGGHVVTPSTRQIPSVCIDPKIKCRSRMHWWLADQESHQVDPRAVSLCLDLNGNVTETGGSNFLIVSDGTVVSPASHHILPGISIATVRDLCAELGIDYRESDFQVYDVINADEA</sequence>
<dbReference type="InterPro" id="IPR050571">
    <property type="entry name" value="Class-IV_PLP-Dep_Aminotrnsfr"/>
</dbReference>
<dbReference type="InterPro" id="IPR001544">
    <property type="entry name" value="Aminotrans_IV"/>
</dbReference>
<accession>A0A382Q4R5</accession>
<dbReference type="GO" id="GO:0046394">
    <property type="term" value="P:carboxylic acid biosynthetic process"/>
    <property type="evidence" value="ECO:0007669"/>
    <property type="project" value="UniProtKB-ARBA"/>
</dbReference>
<dbReference type="GO" id="GO:0003824">
    <property type="term" value="F:catalytic activity"/>
    <property type="evidence" value="ECO:0007669"/>
    <property type="project" value="InterPro"/>
</dbReference>
<evidence type="ECO:0008006" key="3">
    <source>
        <dbReference type="Google" id="ProtNLM"/>
    </source>
</evidence>
<name>A0A382Q4R5_9ZZZZ</name>
<proteinExistence type="inferred from homology"/>
<comment type="similarity">
    <text evidence="1">Belongs to the class-IV pyridoxal-phosphate-dependent aminotransferase family.</text>
</comment>
<dbReference type="Gene3D" id="3.30.470.10">
    <property type="match status" value="1"/>
</dbReference>
<dbReference type="SUPFAM" id="SSF56752">
    <property type="entry name" value="D-aminoacid aminotransferase-like PLP-dependent enzymes"/>
    <property type="match status" value="1"/>
</dbReference>
<dbReference type="InterPro" id="IPR043132">
    <property type="entry name" value="BCAT-like_C"/>
</dbReference>
<dbReference type="AlphaFoldDB" id="A0A382Q4R5"/>
<dbReference type="EMBL" id="UINC01111324">
    <property type="protein sequence ID" value="SVC79452.1"/>
    <property type="molecule type" value="Genomic_DNA"/>
</dbReference>
<evidence type="ECO:0000313" key="2">
    <source>
        <dbReference type="EMBL" id="SVC79452.1"/>
    </source>
</evidence>
<dbReference type="PANTHER" id="PTHR42743:SF11">
    <property type="entry name" value="AMINODEOXYCHORISMATE LYASE"/>
    <property type="match status" value="1"/>
</dbReference>
<evidence type="ECO:0000256" key="1">
    <source>
        <dbReference type="ARBA" id="ARBA00009320"/>
    </source>
</evidence>
<protein>
    <recommendedName>
        <fullName evidence="3">Branched-chain amino acid aminotransferase</fullName>
    </recommendedName>
</protein>
<reference evidence="2" key="1">
    <citation type="submission" date="2018-05" db="EMBL/GenBank/DDBJ databases">
        <authorList>
            <person name="Lanie J.A."/>
            <person name="Ng W.-L."/>
            <person name="Kazmierczak K.M."/>
            <person name="Andrzejewski T.M."/>
            <person name="Davidsen T.M."/>
            <person name="Wayne K.J."/>
            <person name="Tettelin H."/>
            <person name="Glass J.I."/>
            <person name="Rusch D."/>
            <person name="Podicherti R."/>
            <person name="Tsui H.-C.T."/>
            <person name="Winkler M.E."/>
        </authorList>
    </citation>
    <scope>NUCLEOTIDE SEQUENCE</scope>
</reference>
<dbReference type="Pfam" id="PF01063">
    <property type="entry name" value="Aminotran_4"/>
    <property type="match status" value="1"/>
</dbReference>